<feature type="compositionally biased region" description="Acidic residues" evidence="3">
    <location>
        <begin position="117"/>
        <end position="127"/>
    </location>
</feature>
<feature type="compositionally biased region" description="Basic and acidic residues" evidence="3">
    <location>
        <begin position="352"/>
        <end position="366"/>
    </location>
</feature>
<feature type="compositionally biased region" description="Basic and acidic residues" evidence="3">
    <location>
        <begin position="423"/>
        <end position="438"/>
    </location>
</feature>
<dbReference type="GO" id="GO:0015630">
    <property type="term" value="C:microtubule cytoskeleton"/>
    <property type="evidence" value="ECO:0007669"/>
    <property type="project" value="TreeGrafter"/>
</dbReference>
<evidence type="ECO:0000313" key="6">
    <source>
        <dbReference type="Proteomes" id="UP000076632"/>
    </source>
</evidence>
<keyword evidence="1 2" id="KW-0728">SH3 domain</keyword>
<dbReference type="GO" id="GO:0008104">
    <property type="term" value="P:intracellular protein localization"/>
    <property type="evidence" value="ECO:0007669"/>
    <property type="project" value="TreeGrafter"/>
</dbReference>
<evidence type="ECO:0000256" key="1">
    <source>
        <dbReference type="ARBA" id="ARBA00022443"/>
    </source>
</evidence>
<sequence length="805" mass="89936">MTRPQIIRADTIDLQDPQSPSAQDHTKQPSHPGPPDSGHPSPHQAETLRQVAEEQTLEQHQTSPRISQEWIDQQGSQDQVQFHFGAYSEHHQQSYYDDGYYHAGQNYEHGHDGFGEQYDDEDREGYDEDAKRKEEEEEDAKRKAEEDAKRKLEEDDTISSSPSIDDEDIDFEFVYALHSFEATIEGQANATKGDTMVLLDDSNSYWWLVRVVKDGSIGYLPAEHIETPTERLARLNKHRNIDLSQTMLGDNPEKSKNPLKKAMRRRNAKTVQFTDPTYVEASDVDFSSDEEDVDDIHEYIMEEDGTNASLADQDNQEGTITVQPLKVRGHERSGSENAQSTPPSQTTTQSATEDRGADSRTSDEIGSRAGDAASSVSRNGVVRNTDSFFKDDNVETRKITLTPNLLRDDSNYANSKTKSSPDTLERLASPEKTKDDRRKKERKSGVLSGLFKRKDKRSKGHDDEEDDMDKSTTEYAQESANSKGSEEFSRVDSLAVQPPQQPQQAQRQPGKLQKPPPPREQQTKRSSGTKTSNRQQNNGADQEGHLGISSTPSMRLVEPEPDQRSPEKPAPLRVQIPEQQTQEPTTEASDPPRARQEAPSSSLPEPSIRSGNKVEPKQQGLQSAHSDVSSRAAPSATTESDAKQSNSIPVSVQVEHQDHGERLSESPVEISPLDADLSTEPPHLVGDTSSQEEPTTSLISPSSPEPHRRLDGKISEDTPISTASSLEMTAPWSFANLKAYFDDDRNVRDLLLVVHDKTGVKPVTSEHPMLQGLFGEERKQLAEMNRKLDNMLHEWLAKRPHITAA</sequence>
<feature type="compositionally biased region" description="Basic and acidic residues" evidence="3">
    <location>
        <begin position="705"/>
        <end position="716"/>
    </location>
</feature>
<dbReference type="SMART" id="SM00326">
    <property type="entry name" value="SH3"/>
    <property type="match status" value="1"/>
</dbReference>
<evidence type="ECO:0000259" key="4">
    <source>
        <dbReference type="PROSITE" id="PS50002"/>
    </source>
</evidence>
<feature type="region of interest" description="Disordered" evidence="3">
    <location>
        <begin position="407"/>
        <end position="717"/>
    </location>
</feature>
<dbReference type="GeneID" id="28899208"/>
<feature type="compositionally biased region" description="Basic and acidic residues" evidence="3">
    <location>
        <begin position="128"/>
        <end position="153"/>
    </location>
</feature>
<feature type="compositionally biased region" description="Low complexity" evidence="3">
    <location>
        <begin position="338"/>
        <end position="351"/>
    </location>
</feature>
<dbReference type="InterPro" id="IPR036028">
    <property type="entry name" value="SH3-like_dom_sf"/>
</dbReference>
<feature type="region of interest" description="Disordered" evidence="3">
    <location>
        <begin position="100"/>
        <end position="165"/>
    </location>
</feature>
<dbReference type="RefSeq" id="XP_018192511.1">
    <property type="nucleotide sequence ID" value="XM_018334071.1"/>
</dbReference>
<feature type="compositionally biased region" description="Polar residues" evidence="3">
    <location>
        <begin position="306"/>
        <end position="322"/>
    </location>
</feature>
<feature type="compositionally biased region" description="Basic and acidic residues" evidence="3">
    <location>
        <begin position="655"/>
        <end position="664"/>
    </location>
</feature>
<dbReference type="Gene3D" id="2.30.30.40">
    <property type="entry name" value="SH3 Domains"/>
    <property type="match status" value="1"/>
</dbReference>
<feature type="compositionally biased region" description="Polar residues" evidence="3">
    <location>
        <begin position="524"/>
        <end position="540"/>
    </location>
</feature>
<dbReference type="PANTHER" id="PTHR47775">
    <property type="entry name" value="BUD SITE SELECTION PROTEIN 14"/>
    <property type="match status" value="1"/>
</dbReference>
<feature type="compositionally biased region" description="Polar residues" evidence="3">
    <location>
        <begin position="473"/>
        <end position="483"/>
    </location>
</feature>
<dbReference type="SUPFAM" id="SSF50044">
    <property type="entry name" value="SH3-domain"/>
    <property type="match status" value="1"/>
</dbReference>
<name>A0A165K3Y2_XYLHT</name>
<keyword evidence="6" id="KW-1185">Reference proteome</keyword>
<dbReference type="GO" id="GO:0030950">
    <property type="term" value="P:establishment or maintenance of actin cytoskeleton polarity"/>
    <property type="evidence" value="ECO:0007669"/>
    <property type="project" value="TreeGrafter"/>
</dbReference>
<feature type="region of interest" description="Disordered" evidence="3">
    <location>
        <begin position="246"/>
        <end position="267"/>
    </location>
</feature>
<dbReference type="GO" id="GO:0051286">
    <property type="term" value="C:cell tip"/>
    <property type="evidence" value="ECO:0007669"/>
    <property type="project" value="TreeGrafter"/>
</dbReference>
<feature type="region of interest" description="Disordered" evidence="3">
    <location>
        <begin position="1"/>
        <end position="86"/>
    </location>
</feature>
<feature type="compositionally biased region" description="Polar residues" evidence="3">
    <location>
        <begin position="687"/>
        <end position="702"/>
    </location>
</feature>
<dbReference type="EMBL" id="KV407454">
    <property type="protein sequence ID" value="KZF26956.1"/>
    <property type="molecule type" value="Genomic_DNA"/>
</dbReference>
<dbReference type="InterPro" id="IPR001452">
    <property type="entry name" value="SH3_domain"/>
</dbReference>
<accession>A0A165K3Y2</accession>
<dbReference type="InParanoid" id="A0A165K3Y2"/>
<gene>
    <name evidence="5" type="ORF">L228DRAFT_258309</name>
</gene>
<feature type="compositionally biased region" description="Basic residues" evidence="3">
    <location>
        <begin position="257"/>
        <end position="267"/>
    </location>
</feature>
<feature type="compositionally biased region" description="Polar residues" evidence="3">
    <location>
        <begin position="619"/>
        <end position="629"/>
    </location>
</feature>
<feature type="compositionally biased region" description="Basic and acidic residues" evidence="3">
    <location>
        <begin position="557"/>
        <end position="567"/>
    </location>
</feature>
<feature type="region of interest" description="Disordered" evidence="3">
    <location>
        <begin position="306"/>
        <end position="378"/>
    </location>
</feature>
<dbReference type="FunFam" id="2.30.30.40:FF:000035">
    <property type="entry name" value="SH3 domain containing protein"/>
    <property type="match status" value="1"/>
</dbReference>
<dbReference type="Pfam" id="PF00018">
    <property type="entry name" value="SH3_1"/>
    <property type="match status" value="1"/>
</dbReference>
<evidence type="ECO:0000256" key="3">
    <source>
        <dbReference type="SAM" id="MobiDB-lite"/>
    </source>
</evidence>
<feature type="compositionally biased region" description="Low complexity" evidence="3">
    <location>
        <begin position="577"/>
        <end position="587"/>
    </location>
</feature>
<evidence type="ECO:0000313" key="5">
    <source>
        <dbReference type="EMBL" id="KZF26956.1"/>
    </source>
</evidence>
<organism evidence="5 6">
    <name type="scientific">Xylona heveae (strain CBS 132557 / TC161)</name>
    <dbReference type="NCBI Taxonomy" id="1328760"/>
    <lineage>
        <taxon>Eukaryota</taxon>
        <taxon>Fungi</taxon>
        <taxon>Dikarya</taxon>
        <taxon>Ascomycota</taxon>
        <taxon>Pezizomycotina</taxon>
        <taxon>Xylonomycetes</taxon>
        <taxon>Xylonales</taxon>
        <taxon>Xylonaceae</taxon>
        <taxon>Xylona</taxon>
    </lineage>
</organism>
<dbReference type="Proteomes" id="UP000076632">
    <property type="component" value="Unassembled WGS sequence"/>
</dbReference>
<feature type="compositionally biased region" description="Polar residues" evidence="3">
    <location>
        <begin position="635"/>
        <end position="650"/>
    </location>
</feature>
<feature type="domain" description="SH3" evidence="4">
    <location>
        <begin position="169"/>
        <end position="230"/>
    </location>
</feature>
<dbReference type="OrthoDB" id="196165at2759"/>
<protein>
    <recommendedName>
        <fullName evidence="4">SH3 domain-containing protein</fullName>
    </recommendedName>
</protein>
<dbReference type="OMA" id="MTRPHII"/>
<proteinExistence type="predicted"/>
<dbReference type="AlphaFoldDB" id="A0A165K3Y2"/>
<dbReference type="PROSITE" id="PS50002">
    <property type="entry name" value="SH3"/>
    <property type="match status" value="1"/>
</dbReference>
<dbReference type="InterPro" id="IPR053039">
    <property type="entry name" value="Polarity_Bud-Selection_Reg"/>
</dbReference>
<feature type="compositionally biased region" description="Polar residues" evidence="3">
    <location>
        <begin position="411"/>
        <end position="422"/>
    </location>
</feature>
<reference evidence="5 6" key="1">
    <citation type="journal article" date="2016" name="Fungal Biol.">
        <title>The genome of Xylona heveae provides a window into fungal endophytism.</title>
        <authorList>
            <person name="Gazis R."/>
            <person name="Kuo A."/>
            <person name="Riley R."/>
            <person name="LaButti K."/>
            <person name="Lipzen A."/>
            <person name="Lin J."/>
            <person name="Amirebrahimi M."/>
            <person name="Hesse C.N."/>
            <person name="Spatafora J.W."/>
            <person name="Henrissat B."/>
            <person name="Hainaut M."/>
            <person name="Grigoriev I.V."/>
            <person name="Hibbett D.S."/>
        </authorList>
    </citation>
    <scope>NUCLEOTIDE SEQUENCE [LARGE SCALE GENOMIC DNA]</scope>
    <source>
        <strain evidence="5 6">TC161</strain>
    </source>
</reference>
<dbReference type="PANTHER" id="PTHR47775:SF1">
    <property type="entry name" value="BUD SITE SELECTION PROTEIN 14"/>
    <property type="match status" value="1"/>
</dbReference>
<dbReference type="STRING" id="1328760.A0A165K3Y2"/>
<feature type="compositionally biased region" description="Polar residues" evidence="3">
    <location>
        <begin position="58"/>
        <end position="80"/>
    </location>
</feature>
<evidence type="ECO:0000256" key="2">
    <source>
        <dbReference type="PROSITE-ProRule" id="PRU00192"/>
    </source>
</evidence>